<accession>U1LSD6</accession>
<reference evidence="6 7" key="1">
    <citation type="journal article" date="2013" name="Genome Announc.">
        <title>First draft genome sequence from a member of the genus agrococcus, isolated from modern microbialites.</title>
        <authorList>
            <person name="White R.A.III."/>
            <person name="Grassa C.J."/>
            <person name="Suttle C.A."/>
        </authorList>
    </citation>
    <scope>NUCLEOTIDE SEQUENCE [LARGE SCALE GENOMIC DNA]</scope>
    <source>
        <strain evidence="6 7">RW1</strain>
    </source>
</reference>
<feature type="DNA-binding region" description="H-T-H motif" evidence="4">
    <location>
        <begin position="28"/>
        <end position="47"/>
    </location>
</feature>
<dbReference type="GO" id="GO:0003700">
    <property type="term" value="F:DNA-binding transcription factor activity"/>
    <property type="evidence" value="ECO:0007669"/>
    <property type="project" value="TreeGrafter"/>
</dbReference>
<dbReference type="SUPFAM" id="SSF46689">
    <property type="entry name" value="Homeodomain-like"/>
    <property type="match status" value="1"/>
</dbReference>
<dbReference type="GO" id="GO:0000976">
    <property type="term" value="F:transcription cis-regulatory region binding"/>
    <property type="evidence" value="ECO:0007669"/>
    <property type="project" value="TreeGrafter"/>
</dbReference>
<comment type="caution">
    <text evidence="6">The sequence shown here is derived from an EMBL/GenBank/DDBJ whole genome shotgun (WGS) entry which is preliminary data.</text>
</comment>
<dbReference type="InterPro" id="IPR009057">
    <property type="entry name" value="Homeodomain-like_sf"/>
</dbReference>
<evidence type="ECO:0000313" key="6">
    <source>
        <dbReference type="EMBL" id="ERG65017.1"/>
    </source>
</evidence>
<dbReference type="PANTHER" id="PTHR30055">
    <property type="entry name" value="HTH-TYPE TRANSCRIPTIONAL REGULATOR RUTR"/>
    <property type="match status" value="1"/>
</dbReference>
<dbReference type="InterPro" id="IPR001647">
    <property type="entry name" value="HTH_TetR"/>
</dbReference>
<dbReference type="AlphaFoldDB" id="U1LSD6"/>
<evidence type="ECO:0000313" key="7">
    <source>
        <dbReference type="Proteomes" id="UP000016462"/>
    </source>
</evidence>
<keyword evidence="7" id="KW-1185">Reference proteome</keyword>
<dbReference type="PROSITE" id="PS50977">
    <property type="entry name" value="HTH_TETR_2"/>
    <property type="match status" value="1"/>
</dbReference>
<name>U1LSD6_9MICO</name>
<keyword evidence="1" id="KW-0805">Transcription regulation</keyword>
<feature type="domain" description="HTH tetR-type" evidence="5">
    <location>
        <begin position="5"/>
        <end position="65"/>
    </location>
</feature>
<dbReference type="PRINTS" id="PR00455">
    <property type="entry name" value="HTHTETR"/>
</dbReference>
<keyword evidence="3" id="KW-0804">Transcription</keyword>
<dbReference type="PANTHER" id="PTHR30055:SF234">
    <property type="entry name" value="HTH-TYPE TRANSCRIPTIONAL REGULATOR BETI"/>
    <property type="match status" value="1"/>
</dbReference>
<evidence type="ECO:0000259" key="5">
    <source>
        <dbReference type="PROSITE" id="PS50977"/>
    </source>
</evidence>
<evidence type="ECO:0000256" key="4">
    <source>
        <dbReference type="PROSITE-ProRule" id="PRU00335"/>
    </source>
</evidence>
<protein>
    <recommendedName>
        <fullName evidence="5">HTH tetR-type domain-containing protein</fullName>
    </recommendedName>
</protein>
<dbReference type="EMBL" id="ASHR01000014">
    <property type="protein sequence ID" value="ERG65017.1"/>
    <property type="molecule type" value="Genomic_DNA"/>
</dbReference>
<dbReference type="InterPro" id="IPR050109">
    <property type="entry name" value="HTH-type_TetR-like_transc_reg"/>
</dbReference>
<dbReference type="RefSeq" id="WP_021010034.1">
    <property type="nucleotide sequence ID" value="NZ_ASHR01000014.1"/>
</dbReference>
<evidence type="ECO:0000256" key="3">
    <source>
        <dbReference type="ARBA" id="ARBA00023163"/>
    </source>
</evidence>
<dbReference type="Gene3D" id="1.10.357.10">
    <property type="entry name" value="Tetracycline Repressor, domain 2"/>
    <property type="match status" value="1"/>
</dbReference>
<gene>
    <name evidence="6" type="ORF">L332_11255</name>
</gene>
<dbReference type="Proteomes" id="UP000016462">
    <property type="component" value="Unassembled WGS sequence"/>
</dbReference>
<sequence>MSKAADTRDRILDAFEALVIERGERAGTLAATAEAAGVSKGGLLYHFGSKAALVAGLAERLDRFGEAEEARLRGTEDAVAVFLRESVIADQPVDRTLLALLQLGQLEEHGAARDALTRLDDHYLAALESSIGDRDLALVIVRLSDGIYLRSALGGSESIPADSVDRVIARLDGLIRGA</sequence>
<keyword evidence="2 4" id="KW-0238">DNA-binding</keyword>
<evidence type="ECO:0000256" key="2">
    <source>
        <dbReference type="ARBA" id="ARBA00023125"/>
    </source>
</evidence>
<organism evidence="6 7">
    <name type="scientific">Agrococcus pavilionensis RW1</name>
    <dbReference type="NCBI Taxonomy" id="1330458"/>
    <lineage>
        <taxon>Bacteria</taxon>
        <taxon>Bacillati</taxon>
        <taxon>Actinomycetota</taxon>
        <taxon>Actinomycetes</taxon>
        <taxon>Micrococcales</taxon>
        <taxon>Microbacteriaceae</taxon>
        <taxon>Agrococcus</taxon>
    </lineage>
</organism>
<proteinExistence type="predicted"/>
<evidence type="ECO:0000256" key="1">
    <source>
        <dbReference type="ARBA" id="ARBA00023015"/>
    </source>
</evidence>
<dbReference type="Pfam" id="PF00440">
    <property type="entry name" value="TetR_N"/>
    <property type="match status" value="1"/>
</dbReference>